<dbReference type="GO" id="GO:0005694">
    <property type="term" value="C:chromosome"/>
    <property type="evidence" value="ECO:0007669"/>
    <property type="project" value="InterPro"/>
</dbReference>
<dbReference type="AlphaFoldDB" id="A0A368DT29"/>
<accession>A0A368DT29</accession>
<keyword evidence="5 9" id="KW-0238">DNA-binding</keyword>
<reference evidence="10 11" key="1">
    <citation type="journal article" date="2018" name="Microbiome">
        <title>Fine metagenomic profile of the Mediterranean stratified and mixed water columns revealed by assembly and recruitment.</title>
        <authorList>
            <person name="Haro-Moreno J.M."/>
            <person name="Lopez-Perez M."/>
            <person name="De La Torre J.R."/>
            <person name="Picazo A."/>
            <person name="Camacho A."/>
            <person name="Rodriguez-Valera F."/>
        </authorList>
    </citation>
    <scope>NUCLEOTIDE SEQUENCE [LARGE SCALE GENOMIC DNA]</scope>
    <source>
        <strain evidence="10">MED-G57</strain>
    </source>
</reference>
<comment type="similarity">
    <text evidence="1 8">Belongs to the bacterial histone-like protein family.</text>
</comment>
<dbReference type="EMBL" id="QOQD01000002">
    <property type="protein sequence ID" value="RCL74365.1"/>
    <property type="molecule type" value="Genomic_DNA"/>
</dbReference>
<dbReference type="PRINTS" id="PR01727">
    <property type="entry name" value="DNABINDINGHU"/>
</dbReference>
<dbReference type="GO" id="GO:0006355">
    <property type="term" value="P:regulation of DNA-templated transcription"/>
    <property type="evidence" value="ECO:0007669"/>
    <property type="project" value="InterPro"/>
</dbReference>
<dbReference type="SUPFAM" id="SSF47729">
    <property type="entry name" value="IHF-like DNA-binding proteins"/>
    <property type="match status" value="1"/>
</dbReference>
<keyword evidence="4 9" id="KW-0805">Transcription regulation</keyword>
<sequence>MTKSELIDQLAKEYPHLYHRDIEKVVDVFYNSISEALSEGQRVEIRGFGAFSIKKRSPRIGRNPKNGEKVEVPSKKSIYYKPGKELKERINKNR</sequence>
<dbReference type="Proteomes" id="UP000253570">
    <property type="component" value="Unassembled WGS sequence"/>
</dbReference>
<dbReference type="PANTHER" id="PTHR33175">
    <property type="entry name" value="DNA-BINDING PROTEIN HU"/>
    <property type="match status" value="1"/>
</dbReference>
<dbReference type="InterPro" id="IPR005685">
    <property type="entry name" value="IHF_beta"/>
</dbReference>
<keyword evidence="6 9" id="KW-0804">Transcription</keyword>
<dbReference type="GO" id="GO:0006417">
    <property type="term" value="P:regulation of translation"/>
    <property type="evidence" value="ECO:0007669"/>
    <property type="project" value="UniProtKB-KW"/>
</dbReference>
<keyword evidence="7 9" id="KW-0233">DNA recombination</keyword>
<evidence type="ECO:0000256" key="2">
    <source>
        <dbReference type="ARBA" id="ARBA00018700"/>
    </source>
</evidence>
<evidence type="ECO:0000256" key="8">
    <source>
        <dbReference type="RuleBase" id="RU003939"/>
    </source>
</evidence>
<dbReference type="GO" id="GO:0005829">
    <property type="term" value="C:cytosol"/>
    <property type="evidence" value="ECO:0007669"/>
    <property type="project" value="TreeGrafter"/>
</dbReference>
<gene>
    <name evidence="10" type="ORF">DBW71_01165</name>
</gene>
<dbReference type="GO" id="GO:0006310">
    <property type="term" value="P:DNA recombination"/>
    <property type="evidence" value="ECO:0007669"/>
    <property type="project" value="UniProtKB-KW"/>
</dbReference>
<comment type="caution">
    <text evidence="10">The sequence shown here is derived from an EMBL/GenBank/DDBJ whole genome shotgun (WGS) entry which is preliminary data.</text>
</comment>
<name>A0A368DT29_9PROT</name>
<organism evidence="10 11">
    <name type="scientific">PS1 clade bacterium</name>
    <dbReference type="NCBI Taxonomy" id="2175152"/>
    <lineage>
        <taxon>Bacteria</taxon>
        <taxon>Pseudomonadati</taxon>
        <taxon>Pseudomonadota</taxon>
        <taxon>Alphaproteobacteria</taxon>
        <taxon>PS1 clade</taxon>
    </lineage>
</organism>
<evidence type="ECO:0000256" key="3">
    <source>
        <dbReference type="ARBA" id="ARBA00022845"/>
    </source>
</evidence>
<protein>
    <recommendedName>
        <fullName evidence="2 9">Integration host factor subunit beta</fullName>
    </recommendedName>
</protein>
<comment type="function">
    <text evidence="9">This protein is one of the two subunits of integration host factor, a specific DNA-binding protein that functions in genetic recombination as well as in transcriptional and translational control.</text>
</comment>
<evidence type="ECO:0000313" key="10">
    <source>
        <dbReference type="EMBL" id="RCL74365.1"/>
    </source>
</evidence>
<dbReference type="PANTHER" id="PTHR33175:SF5">
    <property type="entry name" value="INTEGRATION HOST FACTOR SUBUNIT BETA"/>
    <property type="match status" value="1"/>
</dbReference>
<evidence type="ECO:0000256" key="5">
    <source>
        <dbReference type="ARBA" id="ARBA00023125"/>
    </source>
</evidence>
<dbReference type="InterPro" id="IPR000119">
    <property type="entry name" value="Hist_DNA-bd"/>
</dbReference>
<evidence type="ECO:0000313" key="11">
    <source>
        <dbReference type="Proteomes" id="UP000253570"/>
    </source>
</evidence>
<dbReference type="GO" id="GO:0030527">
    <property type="term" value="F:structural constituent of chromatin"/>
    <property type="evidence" value="ECO:0007669"/>
    <property type="project" value="InterPro"/>
</dbReference>
<evidence type="ECO:0000256" key="7">
    <source>
        <dbReference type="ARBA" id="ARBA00023172"/>
    </source>
</evidence>
<dbReference type="NCBIfam" id="NF001222">
    <property type="entry name" value="PRK00199.1"/>
    <property type="match status" value="1"/>
</dbReference>
<comment type="subunit">
    <text evidence="9">Heterodimer of an alpha and a beta chain.</text>
</comment>
<evidence type="ECO:0000256" key="4">
    <source>
        <dbReference type="ARBA" id="ARBA00023015"/>
    </source>
</evidence>
<dbReference type="CDD" id="cd13836">
    <property type="entry name" value="IHF_B"/>
    <property type="match status" value="1"/>
</dbReference>
<dbReference type="InterPro" id="IPR010992">
    <property type="entry name" value="IHF-like_DNA-bd_dom_sf"/>
</dbReference>
<dbReference type="SMART" id="SM00411">
    <property type="entry name" value="BHL"/>
    <property type="match status" value="1"/>
</dbReference>
<keyword evidence="3 9" id="KW-0810">Translation regulation</keyword>
<proteinExistence type="inferred from homology"/>
<dbReference type="InterPro" id="IPR020816">
    <property type="entry name" value="Histone-like_DNA-bd_CS"/>
</dbReference>
<evidence type="ECO:0000256" key="6">
    <source>
        <dbReference type="ARBA" id="ARBA00023163"/>
    </source>
</evidence>
<evidence type="ECO:0000256" key="9">
    <source>
        <dbReference type="RuleBase" id="RU003941"/>
    </source>
</evidence>
<dbReference type="NCBIfam" id="TIGR00988">
    <property type="entry name" value="hip"/>
    <property type="match status" value="1"/>
</dbReference>
<dbReference type="PROSITE" id="PS00045">
    <property type="entry name" value="HISTONE_LIKE"/>
    <property type="match status" value="1"/>
</dbReference>
<dbReference type="GO" id="GO:0003677">
    <property type="term" value="F:DNA binding"/>
    <property type="evidence" value="ECO:0007669"/>
    <property type="project" value="UniProtKB-KW"/>
</dbReference>
<dbReference type="Pfam" id="PF00216">
    <property type="entry name" value="Bac_DNA_binding"/>
    <property type="match status" value="1"/>
</dbReference>
<evidence type="ECO:0000256" key="1">
    <source>
        <dbReference type="ARBA" id="ARBA00010529"/>
    </source>
</evidence>
<dbReference type="Gene3D" id="4.10.520.10">
    <property type="entry name" value="IHF-like DNA-binding proteins"/>
    <property type="match status" value="1"/>
</dbReference>